<keyword evidence="2" id="KW-1185">Reference proteome</keyword>
<reference evidence="1 2" key="1">
    <citation type="submission" date="2020-04" db="EMBL/GenBank/DDBJ databases">
        <title>Advantages and limits of metagenomic assembly and binning of a giant virus.</title>
        <authorList>
            <person name="Schulz F."/>
            <person name="Andreani J."/>
            <person name="Francis R."/>
            <person name="Boudjemaa H."/>
            <person name="Bou Khalil J.Y."/>
            <person name="Lee J."/>
            <person name="La Scola B."/>
            <person name="Woyke T."/>
        </authorList>
    </citation>
    <scope>NUCLEOTIDE SEQUENCE [LARGE SCALE GENOMIC DNA]</scope>
    <source>
        <strain evidence="1 2">FV1/VV64</strain>
    </source>
</reference>
<evidence type="ECO:0000313" key="1">
    <source>
        <dbReference type="EMBL" id="QKF94203.1"/>
    </source>
</evidence>
<name>A0A7D3QUK6_9VIRU</name>
<dbReference type="InterPro" id="IPR013083">
    <property type="entry name" value="Znf_RING/FYVE/PHD"/>
</dbReference>
<protein>
    <submittedName>
        <fullName evidence="1">Zinc finger protein RING/FYVE/PHD-type protein</fullName>
    </submittedName>
</protein>
<evidence type="ECO:0000313" key="2">
    <source>
        <dbReference type="Proteomes" id="UP001162001"/>
    </source>
</evidence>
<accession>A0A7D3QUK6</accession>
<organism evidence="1 2">
    <name type="scientific">Fadolivirus FV1/VV64</name>
    <dbReference type="NCBI Taxonomy" id="3070911"/>
    <lineage>
        <taxon>Viruses</taxon>
        <taxon>Varidnaviria</taxon>
        <taxon>Bamfordvirae</taxon>
        <taxon>Nucleocytoviricota</taxon>
        <taxon>Megaviricetes</taxon>
        <taxon>Imitervirales</taxon>
        <taxon>Mimiviridae</taxon>
        <taxon>Klosneuvirinae</taxon>
        <taxon>Fadolivirus</taxon>
        <taxon>Fadolivirus algeromassiliense</taxon>
    </lineage>
</organism>
<proteinExistence type="predicted"/>
<dbReference type="Gene3D" id="3.30.40.10">
    <property type="entry name" value="Zinc/RING finger domain, C3HC4 (zinc finger)"/>
    <property type="match status" value="1"/>
</dbReference>
<dbReference type="Proteomes" id="UP001162001">
    <property type="component" value="Segment"/>
</dbReference>
<gene>
    <name evidence="1" type="ORF">Fadolivirus_1_745</name>
</gene>
<sequence>MMTESSEELGCEICFYKVDDDQPYCKIDNKRENGKYHIECLERWLQKSNNGLHTQDKIISYSVYHGTELIETIKVDQKLYNNGYSQLIATQVEDNAIRYAPITRTNNTMQNQNQLCCCALI</sequence>
<dbReference type="EMBL" id="MT418680">
    <property type="protein sequence ID" value="QKF94203.1"/>
    <property type="molecule type" value="Genomic_DNA"/>
</dbReference>